<evidence type="ECO:0000256" key="1">
    <source>
        <dbReference type="ARBA" id="ARBA00001933"/>
    </source>
</evidence>
<name>A0A9W9XV54_9EURO</name>
<reference evidence="5" key="2">
    <citation type="journal article" date="2023" name="IMA Fungus">
        <title>Comparative genomic study of the Penicillium genus elucidates a diverse pangenome and 15 lateral gene transfer events.</title>
        <authorList>
            <person name="Petersen C."/>
            <person name="Sorensen T."/>
            <person name="Nielsen M.R."/>
            <person name="Sondergaard T.E."/>
            <person name="Sorensen J.L."/>
            <person name="Fitzpatrick D.A."/>
            <person name="Frisvad J.C."/>
            <person name="Nielsen K.L."/>
        </authorList>
    </citation>
    <scope>NUCLEOTIDE SEQUENCE</scope>
    <source>
        <strain evidence="5">IBT 29495</strain>
    </source>
</reference>
<evidence type="ECO:0000313" key="6">
    <source>
        <dbReference type="Proteomes" id="UP001149954"/>
    </source>
</evidence>
<dbReference type="SUPFAM" id="SSF53686">
    <property type="entry name" value="Tryptophan synthase beta subunit-like PLP-dependent enzymes"/>
    <property type="match status" value="1"/>
</dbReference>
<evidence type="ECO:0000256" key="3">
    <source>
        <dbReference type="ARBA" id="ARBA00023239"/>
    </source>
</evidence>
<dbReference type="Proteomes" id="UP001149954">
    <property type="component" value="Unassembled WGS sequence"/>
</dbReference>
<dbReference type="PANTHER" id="PTHR48078">
    <property type="entry name" value="THREONINE DEHYDRATASE, MITOCHONDRIAL-RELATED"/>
    <property type="match status" value="1"/>
</dbReference>
<dbReference type="GO" id="GO:0006567">
    <property type="term" value="P:L-threonine catabolic process"/>
    <property type="evidence" value="ECO:0007669"/>
    <property type="project" value="TreeGrafter"/>
</dbReference>
<reference evidence="5" key="1">
    <citation type="submission" date="2022-12" db="EMBL/GenBank/DDBJ databases">
        <authorList>
            <person name="Petersen C."/>
        </authorList>
    </citation>
    <scope>NUCLEOTIDE SEQUENCE</scope>
    <source>
        <strain evidence="5">IBT 29495</strain>
    </source>
</reference>
<evidence type="ECO:0000259" key="4">
    <source>
        <dbReference type="Pfam" id="PF00291"/>
    </source>
</evidence>
<dbReference type="GO" id="GO:0003941">
    <property type="term" value="F:L-serine ammonia-lyase activity"/>
    <property type="evidence" value="ECO:0007669"/>
    <property type="project" value="TreeGrafter"/>
</dbReference>
<evidence type="ECO:0000313" key="5">
    <source>
        <dbReference type="EMBL" id="KAJ5503934.1"/>
    </source>
</evidence>
<comment type="cofactor">
    <cofactor evidence="1">
        <name>pyridoxal 5'-phosphate</name>
        <dbReference type="ChEBI" id="CHEBI:597326"/>
    </cofactor>
</comment>
<proteinExistence type="predicted"/>
<dbReference type="InterPro" id="IPR050147">
    <property type="entry name" value="Ser/Thr_Dehydratase"/>
</dbReference>
<organism evidence="5 6">
    <name type="scientific">Penicillium fimorum</name>
    <dbReference type="NCBI Taxonomy" id="1882269"/>
    <lineage>
        <taxon>Eukaryota</taxon>
        <taxon>Fungi</taxon>
        <taxon>Dikarya</taxon>
        <taxon>Ascomycota</taxon>
        <taxon>Pezizomycotina</taxon>
        <taxon>Eurotiomycetes</taxon>
        <taxon>Eurotiomycetidae</taxon>
        <taxon>Eurotiales</taxon>
        <taxon>Aspergillaceae</taxon>
        <taxon>Penicillium</taxon>
    </lineage>
</organism>
<dbReference type="AlphaFoldDB" id="A0A9W9XV54"/>
<keyword evidence="2" id="KW-0663">Pyridoxal phosphate</keyword>
<dbReference type="OrthoDB" id="7773036at2759"/>
<dbReference type="InterPro" id="IPR001926">
    <property type="entry name" value="TrpB-like_PALP"/>
</dbReference>
<dbReference type="GO" id="GO:0009097">
    <property type="term" value="P:isoleucine biosynthetic process"/>
    <property type="evidence" value="ECO:0007669"/>
    <property type="project" value="TreeGrafter"/>
</dbReference>
<dbReference type="InterPro" id="IPR036052">
    <property type="entry name" value="TrpB-like_PALP_sf"/>
</dbReference>
<sequence length="197" mass="21010">MVRKWAWPNSMRSNLLLRTLTPKFHPTTMRTLFGLEILEQCDLVDNVIISIRGYGHIGGVGSVLKTFSLGAKIYGVATTNPMSLATSIAAGCVVKVEHLPTLAEAVAGGIDEHTITLPLASLSVDYVLECNEAEILQAMKLLAFQENVIVEASAALALAGFNQIALELTGQTSVVILCGGNVDQGVVDNVIYGLRES</sequence>
<accession>A0A9W9XV54</accession>
<comment type="caution">
    <text evidence="5">The sequence shown here is derived from an EMBL/GenBank/DDBJ whole genome shotgun (WGS) entry which is preliminary data.</text>
</comment>
<feature type="domain" description="Tryptophan synthase beta chain-like PALP" evidence="4">
    <location>
        <begin position="33"/>
        <end position="179"/>
    </location>
</feature>
<gene>
    <name evidence="5" type="ORF">N7463_006808</name>
</gene>
<dbReference type="Gene3D" id="3.40.50.1100">
    <property type="match status" value="1"/>
</dbReference>
<protein>
    <submittedName>
        <fullName evidence="5">Tryptophan synthase beta subunit-like PLP-dependent enzyme</fullName>
    </submittedName>
</protein>
<evidence type="ECO:0000256" key="2">
    <source>
        <dbReference type="ARBA" id="ARBA00022898"/>
    </source>
</evidence>
<dbReference type="PANTHER" id="PTHR48078:SF6">
    <property type="entry name" value="L-THREONINE DEHYDRATASE CATABOLIC TDCB"/>
    <property type="match status" value="1"/>
</dbReference>
<dbReference type="EMBL" id="JAPWDS010000003">
    <property type="protein sequence ID" value="KAJ5503934.1"/>
    <property type="molecule type" value="Genomic_DNA"/>
</dbReference>
<keyword evidence="3" id="KW-0456">Lyase</keyword>
<dbReference type="Pfam" id="PF00291">
    <property type="entry name" value="PALP"/>
    <property type="match status" value="1"/>
</dbReference>
<keyword evidence="6" id="KW-1185">Reference proteome</keyword>
<dbReference type="GO" id="GO:0004794">
    <property type="term" value="F:threonine deaminase activity"/>
    <property type="evidence" value="ECO:0007669"/>
    <property type="project" value="TreeGrafter"/>
</dbReference>
<dbReference type="GO" id="GO:0006565">
    <property type="term" value="P:L-serine catabolic process"/>
    <property type="evidence" value="ECO:0007669"/>
    <property type="project" value="TreeGrafter"/>
</dbReference>